<evidence type="ECO:0000256" key="1">
    <source>
        <dbReference type="ARBA" id="ARBA00009547"/>
    </source>
</evidence>
<dbReference type="InterPro" id="IPR003154">
    <property type="entry name" value="S1/P1nuclease"/>
</dbReference>
<dbReference type="OrthoDB" id="441446at2759"/>
<dbReference type="PANTHER" id="PTHR33146">
    <property type="entry name" value="ENDONUCLEASE 4"/>
    <property type="match status" value="1"/>
</dbReference>
<organism evidence="9 10">
    <name type="scientific">Lepidopterella palustris CBS 459.81</name>
    <dbReference type="NCBI Taxonomy" id="1314670"/>
    <lineage>
        <taxon>Eukaryota</taxon>
        <taxon>Fungi</taxon>
        <taxon>Dikarya</taxon>
        <taxon>Ascomycota</taxon>
        <taxon>Pezizomycotina</taxon>
        <taxon>Dothideomycetes</taxon>
        <taxon>Pleosporomycetidae</taxon>
        <taxon>Mytilinidiales</taxon>
        <taxon>Argynnaceae</taxon>
        <taxon>Lepidopterella</taxon>
    </lineage>
</organism>
<feature type="signal peptide" evidence="8">
    <location>
        <begin position="1"/>
        <end position="18"/>
    </location>
</feature>
<keyword evidence="10" id="KW-1185">Reference proteome</keyword>
<sequence>MRSANLFFLLSAAQGVYSWGDLGHRTVAYLAQKYLTNDGAQLVSNLLGGEDISDAALWADTIKRRHGYTFTAEWHYIDAKDDPPTTCGVKYSRDCKANPGCVVSAIANMTGRVNDASLDADQQTEALKYIIHFIGDIHQPLHTEAMDRGGNGIPVCFDSRCSHTNLHGIWDKEILHKRIGLKESAKDAEIQPAAAKWADALFSGNSATGLTTVDECTDVSAAQTCALAWATEANAYICSYVLKNGADWLEQNDLGGDYFDGAAPIVDDMISKAGIRLGAWLNALAAARFSALPLVVQNEEL</sequence>
<evidence type="ECO:0000256" key="6">
    <source>
        <dbReference type="ARBA" id="ARBA00023157"/>
    </source>
</evidence>
<keyword evidence="4" id="KW-0255">Endonuclease</keyword>
<proteinExistence type="inferred from homology"/>
<feature type="chain" id="PRO_5034261323" evidence="8">
    <location>
        <begin position="19"/>
        <end position="301"/>
    </location>
</feature>
<dbReference type="InterPro" id="IPR008947">
    <property type="entry name" value="PLipase_C/P1_nuclease_dom_sf"/>
</dbReference>
<dbReference type="Proteomes" id="UP000250266">
    <property type="component" value="Unassembled WGS sequence"/>
</dbReference>
<reference evidence="9 10" key="1">
    <citation type="journal article" date="2016" name="Nat. Commun.">
        <title>Ectomycorrhizal ecology is imprinted in the genome of the dominant symbiotic fungus Cenococcum geophilum.</title>
        <authorList>
            <consortium name="DOE Joint Genome Institute"/>
            <person name="Peter M."/>
            <person name="Kohler A."/>
            <person name="Ohm R.A."/>
            <person name="Kuo A."/>
            <person name="Krutzmann J."/>
            <person name="Morin E."/>
            <person name="Arend M."/>
            <person name="Barry K.W."/>
            <person name="Binder M."/>
            <person name="Choi C."/>
            <person name="Clum A."/>
            <person name="Copeland A."/>
            <person name="Grisel N."/>
            <person name="Haridas S."/>
            <person name="Kipfer T."/>
            <person name="LaButti K."/>
            <person name="Lindquist E."/>
            <person name="Lipzen A."/>
            <person name="Maire R."/>
            <person name="Meier B."/>
            <person name="Mihaltcheva S."/>
            <person name="Molinier V."/>
            <person name="Murat C."/>
            <person name="Poggeler S."/>
            <person name="Quandt C.A."/>
            <person name="Sperisen C."/>
            <person name="Tritt A."/>
            <person name="Tisserant E."/>
            <person name="Crous P.W."/>
            <person name="Henrissat B."/>
            <person name="Nehls U."/>
            <person name="Egli S."/>
            <person name="Spatafora J.W."/>
            <person name="Grigoriev I.V."/>
            <person name="Martin F.M."/>
        </authorList>
    </citation>
    <scope>NUCLEOTIDE SEQUENCE [LARGE SCALE GENOMIC DNA]</scope>
    <source>
        <strain evidence="9 10">CBS 459.81</strain>
    </source>
</reference>
<comment type="similarity">
    <text evidence="1">Belongs to the nuclease type I family.</text>
</comment>
<dbReference type="Pfam" id="PF02265">
    <property type="entry name" value="S1-P1_nuclease"/>
    <property type="match status" value="1"/>
</dbReference>
<feature type="non-terminal residue" evidence="9">
    <location>
        <position position="1"/>
    </location>
</feature>
<dbReference type="GO" id="GO:0003676">
    <property type="term" value="F:nucleic acid binding"/>
    <property type="evidence" value="ECO:0007669"/>
    <property type="project" value="InterPro"/>
</dbReference>
<keyword evidence="8" id="KW-0732">Signal</keyword>
<dbReference type="AlphaFoldDB" id="A0A8E2E061"/>
<dbReference type="PANTHER" id="PTHR33146:SF26">
    <property type="entry name" value="ENDONUCLEASE 4"/>
    <property type="match status" value="1"/>
</dbReference>
<evidence type="ECO:0000256" key="7">
    <source>
        <dbReference type="ARBA" id="ARBA00023180"/>
    </source>
</evidence>
<evidence type="ECO:0000313" key="9">
    <source>
        <dbReference type="EMBL" id="OCK74962.1"/>
    </source>
</evidence>
<dbReference type="GO" id="GO:0004519">
    <property type="term" value="F:endonuclease activity"/>
    <property type="evidence" value="ECO:0007669"/>
    <property type="project" value="UniProtKB-KW"/>
</dbReference>
<evidence type="ECO:0000256" key="3">
    <source>
        <dbReference type="ARBA" id="ARBA00022723"/>
    </source>
</evidence>
<dbReference type="GO" id="GO:0016788">
    <property type="term" value="F:hydrolase activity, acting on ester bonds"/>
    <property type="evidence" value="ECO:0007669"/>
    <property type="project" value="InterPro"/>
</dbReference>
<keyword evidence="7" id="KW-0325">Glycoprotein</keyword>
<dbReference type="GO" id="GO:0046872">
    <property type="term" value="F:metal ion binding"/>
    <property type="evidence" value="ECO:0007669"/>
    <property type="project" value="UniProtKB-KW"/>
</dbReference>
<dbReference type="EMBL" id="KV745384">
    <property type="protein sequence ID" value="OCK74962.1"/>
    <property type="molecule type" value="Genomic_DNA"/>
</dbReference>
<gene>
    <name evidence="9" type="ORF">K432DRAFT_338177</name>
</gene>
<keyword evidence="2" id="KW-0540">Nuclease</keyword>
<dbReference type="GO" id="GO:0006308">
    <property type="term" value="P:DNA catabolic process"/>
    <property type="evidence" value="ECO:0007669"/>
    <property type="project" value="InterPro"/>
</dbReference>
<evidence type="ECO:0000256" key="2">
    <source>
        <dbReference type="ARBA" id="ARBA00022722"/>
    </source>
</evidence>
<name>A0A8E2E061_9PEZI</name>
<evidence type="ECO:0000256" key="4">
    <source>
        <dbReference type="ARBA" id="ARBA00022759"/>
    </source>
</evidence>
<protein>
    <submittedName>
        <fullName evidence="9">Phospholipase C/P1 nuclease</fullName>
    </submittedName>
</protein>
<dbReference type="SUPFAM" id="SSF48537">
    <property type="entry name" value="Phospholipase C/P1 nuclease"/>
    <property type="match status" value="1"/>
</dbReference>
<dbReference type="Gene3D" id="1.10.575.10">
    <property type="entry name" value="P1 Nuclease"/>
    <property type="match status" value="1"/>
</dbReference>
<keyword evidence="5" id="KW-0378">Hydrolase</keyword>
<evidence type="ECO:0000313" key="10">
    <source>
        <dbReference type="Proteomes" id="UP000250266"/>
    </source>
</evidence>
<accession>A0A8E2E061</accession>
<keyword evidence="3" id="KW-0479">Metal-binding</keyword>
<keyword evidence="6" id="KW-1015">Disulfide bond</keyword>
<evidence type="ECO:0000256" key="5">
    <source>
        <dbReference type="ARBA" id="ARBA00022801"/>
    </source>
</evidence>
<dbReference type="CDD" id="cd11010">
    <property type="entry name" value="S1-P1_nuclease"/>
    <property type="match status" value="1"/>
</dbReference>
<evidence type="ECO:0000256" key="8">
    <source>
        <dbReference type="SAM" id="SignalP"/>
    </source>
</evidence>